<keyword evidence="3" id="KW-1185">Reference proteome</keyword>
<evidence type="ECO:0000313" key="2">
    <source>
        <dbReference type="EMBL" id="PHN01910.1"/>
    </source>
</evidence>
<dbReference type="CDD" id="cd03311">
    <property type="entry name" value="CIMS_C_terminal_like"/>
    <property type="match status" value="1"/>
</dbReference>
<dbReference type="SUPFAM" id="SSF51726">
    <property type="entry name" value="UROD/MetE-like"/>
    <property type="match status" value="1"/>
</dbReference>
<dbReference type="Proteomes" id="UP000223913">
    <property type="component" value="Unassembled WGS sequence"/>
</dbReference>
<gene>
    <name evidence="2" type="ORF">CRP01_34520</name>
</gene>
<organism evidence="2 3">
    <name type="scientific">Flavilitoribacter nigricans (strain ATCC 23147 / DSM 23189 / NBRC 102662 / NCIMB 1420 / SS-2)</name>
    <name type="common">Lewinella nigricans</name>
    <dbReference type="NCBI Taxonomy" id="1122177"/>
    <lineage>
        <taxon>Bacteria</taxon>
        <taxon>Pseudomonadati</taxon>
        <taxon>Bacteroidota</taxon>
        <taxon>Saprospiria</taxon>
        <taxon>Saprospirales</taxon>
        <taxon>Lewinellaceae</taxon>
        <taxon>Flavilitoribacter</taxon>
    </lineage>
</organism>
<dbReference type="Gene3D" id="3.20.20.210">
    <property type="match status" value="1"/>
</dbReference>
<dbReference type="GO" id="GO:0003871">
    <property type="term" value="F:5-methyltetrahydropteroyltriglutamate-homocysteine S-methyltransferase activity"/>
    <property type="evidence" value="ECO:0007669"/>
    <property type="project" value="InterPro"/>
</dbReference>
<dbReference type="GO" id="GO:0008270">
    <property type="term" value="F:zinc ion binding"/>
    <property type="evidence" value="ECO:0007669"/>
    <property type="project" value="InterPro"/>
</dbReference>
<accession>A0A2D0N0F1</accession>
<keyword evidence="2" id="KW-0489">Methyltransferase</keyword>
<dbReference type="PANTHER" id="PTHR43844">
    <property type="entry name" value="METHIONINE SYNTHASE"/>
    <property type="match status" value="1"/>
</dbReference>
<comment type="caution">
    <text evidence="2">The sequence shown here is derived from an EMBL/GenBank/DDBJ whole genome shotgun (WGS) entry which is preliminary data.</text>
</comment>
<evidence type="ECO:0000313" key="3">
    <source>
        <dbReference type="Proteomes" id="UP000223913"/>
    </source>
</evidence>
<name>A0A2D0N0F1_FLAN2</name>
<feature type="domain" description="Cobalamin-independent methionine synthase MetE C-terminal/archaeal" evidence="1">
    <location>
        <begin position="9"/>
        <end position="338"/>
    </location>
</feature>
<evidence type="ECO:0000259" key="1">
    <source>
        <dbReference type="Pfam" id="PF01717"/>
    </source>
</evidence>
<dbReference type="Pfam" id="PF01717">
    <property type="entry name" value="Meth_synt_2"/>
    <property type="match status" value="1"/>
</dbReference>
<dbReference type="AlphaFoldDB" id="A0A2D0N0F1"/>
<sequence length="368" mass="41953">MNPPFRADHVGSLLRTEEVKENRLRWKRGELSDEALRTIEDAAIAETVKKLESTGMRSITDGEFRRDYFHLDFLKELAGVSVTGGIEANPNAKVAEDGFKPPKLSVTGKLEHVRDIQVDDYRYLQSVATETPKVSIPSPTMVHFRGGRKSIDIDSYPDLDQFFEDLARAYREEIDHLYRAGLRYLQLDDTNLAYLCDPKMRAAATERGEDPNDLPRTYAALINSVIDGRPDDLTVGIHLCRGNYRSTWFAEGGYEPVAEVLFNNINVDAYFLEYDDERSGDFTPLRFVPENKMVVLGIISSKVRELEDIDDLRRRIDEAARYMPLENMCISPQCGFSSTHHGNDLTHDDQWRKMELVVNTALKVWGTP</sequence>
<dbReference type="RefSeq" id="WP_099154644.1">
    <property type="nucleotide sequence ID" value="NZ_PDUD01000047.1"/>
</dbReference>
<dbReference type="GO" id="GO:0009086">
    <property type="term" value="P:methionine biosynthetic process"/>
    <property type="evidence" value="ECO:0007669"/>
    <property type="project" value="InterPro"/>
</dbReference>
<dbReference type="PANTHER" id="PTHR43844:SF1">
    <property type="entry name" value="METHIONINE SYNTHASE"/>
    <property type="match status" value="1"/>
</dbReference>
<dbReference type="InterPro" id="IPR002629">
    <property type="entry name" value="Met_Synth_C/arc"/>
</dbReference>
<reference evidence="2 3" key="1">
    <citation type="submission" date="2017-10" db="EMBL/GenBank/DDBJ databases">
        <title>The draft genome sequence of Lewinella nigricans NBRC 102662.</title>
        <authorList>
            <person name="Wang K."/>
        </authorList>
    </citation>
    <scope>NUCLEOTIDE SEQUENCE [LARGE SCALE GENOMIC DNA]</scope>
    <source>
        <strain evidence="2 3">NBRC 102662</strain>
    </source>
</reference>
<keyword evidence="2" id="KW-0808">Transferase</keyword>
<proteinExistence type="predicted"/>
<dbReference type="EMBL" id="PDUD01000047">
    <property type="protein sequence ID" value="PHN01910.1"/>
    <property type="molecule type" value="Genomic_DNA"/>
</dbReference>
<dbReference type="GO" id="GO:0032259">
    <property type="term" value="P:methylation"/>
    <property type="evidence" value="ECO:0007669"/>
    <property type="project" value="UniProtKB-KW"/>
</dbReference>
<dbReference type="NCBIfam" id="NF005085">
    <property type="entry name" value="PRK06520.1"/>
    <property type="match status" value="1"/>
</dbReference>
<dbReference type="OrthoDB" id="6430685at2"/>
<protein>
    <submittedName>
        <fullName evidence="2">5-methyltetrahydropteroyltriglutamate--homocysteine S-methyltransferase</fullName>
    </submittedName>
</protein>
<dbReference type="InterPro" id="IPR038071">
    <property type="entry name" value="UROD/MetE-like_sf"/>
</dbReference>